<protein>
    <submittedName>
        <fullName evidence="2">Sugar phosphate isomerase/epimerase</fullName>
    </submittedName>
</protein>
<dbReference type="Gene3D" id="3.20.20.150">
    <property type="entry name" value="Divalent-metal-dependent TIM barrel enzymes"/>
    <property type="match status" value="1"/>
</dbReference>
<accession>A0ABD5FPI6</accession>
<proteinExistence type="predicted"/>
<dbReference type="EMBL" id="JARQDZ010000008">
    <property type="protein sequence ID" value="MDT2983727.1"/>
    <property type="molecule type" value="Genomic_DNA"/>
</dbReference>
<evidence type="ECO:0000313" key="3">
    <source>
        <dbReference type="Proteomes" id="UP001253851"/>
    </source>
</evidence>
<name>A0ABD5FPI6_ENTCA</name>
<dbReference type="AlphaFoldDB" id="A0ABD5FPI6"/>
<dbReference type="RefSeq" id="WP_005226756.1">
    <property type="nucleotide sequence ID" value="NZ_CABHBK010000006.1"/>
</dbReference>
<evidence type="ECO:0000259" key="1">
    <source>
        <dbReference type="Pfam" id="PF01261"/>
    </source>
</evidence>
<dbReference type="Pfam" id="PF01261">
    <property type="entry name" value="AP_endonuc_2"/>
    <property type="match status" value="1"/>
</dbReference>
<dbReference type="SUPFAM" id="SSF51658">
    <property type="entry name" value="Xylose isomerase-like"/>
    <property type="match status" value="1"/>
</dbReference>
<dbReference type="InterPro" id="IPR036237">
    <property type="entry name" value="Xyl_isomerase-like_sf"/>
</dbReference>
<keyword evidence="2" id="KW-0413">Isomerase</keyword>
<organism evidence="2 3">
    <name type="scientific">Enterococcus casseliflavus</name>
    <name type="common">Enterococcus flavescens</name>
    <dbReference type="NCBI Taxonomy" id="37734"/>
    <lineage>
        <taxon>Bacteria</taxon>
        <taxon>Bacillati</taxon>
        <taxon>Bacillota</taxon>
        <taxon>Bacilli</taxon>
        <taxon>Lactobacillales</taxon>
        <taxon>Enterococcaceae</taxon>
        <taxon>Enterococcus</taxon>
    </lineage>
</organism>
<gene>
    <name evidence="2" type="ORF">P7I34_13695</name>
</gene>
<evidence type="ECO:0000313" key="2">
    <source>
        <dbReference type="EMBL" id="MDT2983727.1"/>
    </source>
</evidence>
<dbReference type="InterPro" id="IPR050312">
    <property type="entry name" value="IolE/XylAMocC-like"/>
</dbReference>
<comment type="caution">
    <text evidence="2">The sequence shown here is derived from an EMBL/GenBank/DDBJ whole genome shotgun (WGS) entry which is preliminary data.</text>
</comment>
<dbReference type="InterPro" id="IPR013022">
    <property type="entry name" value="Xyl_isomerase-like_TIM-brl"/>
</dbReference>
<reference evidence="2 3" key="1">
    <citation type="submission" date="2023-03" db="EMBL/GenBank/DDBJ databases">
        <authorList>
            <person name="Shen W."/>
            <person name="Cai J."/>
        </authorList>
    </citation>
    <scope>NUCLEOTIDE SEQUENCE [LARGE SCALE GENOMIC DNA]</scope>
    <source>
        <strain evidence="2 3">B516</strain>
    </source>
</reference>
<dbReference type="Proteomes" id="UP001253851">
    <property type="component" value="Unassembled WGS sequence"/>
</dbReference>
<dbReference type="GO" id="GO:0016853">
    <property type="term" value="F:isomerase activity"/>
    <property type="evidence" value="ECO:0007669"/>
    <property type="project" value="UniProtKB-KW"/>
</dbReference>
<sequence>MKLATRINSFLSIYENDLDNVFGAFKELGLDYVDLNYPEHVGGTAASEMKERLEQADLKLNGVALRFREEFINGELGNANSQVAQHALTLCKEAADYCRAAGGEVVTIWLGFDGFDYSFQINYQKVWNQIRDAFIEIADYAPDLKISIEYKPFQPRAYAFIDSMGVTGMMLNEINRKNVGVTLDYCHMLMKHENPAFAADLFAGKGLLYGVHLNDGYGLNDDGLMIGSATPFKTLEFLYYVKKHNYDGVIYFDTFPVIEHASKECEQNMKMIKQMDQMIDNVGLAAIQAVIDQNDAVAANQLLLEFLSPTNQSK</sequence>
<dbReference type="PANTHER" id="PTHR12110">
    <property type="entry name" value="HYDROXYPYRUVATE ISOMERASE"/>
    <property type="match status" value="1"/>
</dbReference>
<feature type="domain" description="Xylose isomerase-like TIM barrel" evidence="1">
    <location>
        <begin position="24"/>
        <end position="274"/>
    </location>
</feature>